<gene>
    <name evidence="1" type="ORF">IHE45_11G097200</name>
</gene>
<organism evidence="1 2">
    <name type="scientific">Dioscorea alata</name>
    <name type="common">Purple yam</name>
    <dbReference type="NCBI Taxonomy" id="55571"/>
    <lineage>
        <taxon>Eukaryota</taxon>
        <taxon>Viridiplantae</taxon>
        <taxon>Streptophyta</taxon>
        <taxon>Embryophyta</taxon>
        <taxon>Tracheophyta</taxon>
        <taxon>Spermatophyta</taxon>
        <taxon>Magnoliopsida</taxon>
        <taxon>Liliopsida</taxon>
        <taxon>Dioscoreales</taxon>
        <taxon>Dioscoreaceae</taxon>
        <taxon>Dioscorea</taxon>
    </lineage>
</organism>
<accession>A0ACB7V8I5</accession>
<evidence type="ECO:0000313" key="1">
    <source>
        <dbReference type="EMBL" id="KAH7669726.1"/>
    </source>
</evidence>
<evidence type="ECO:0000313" key="2">
    <source>
        <dbReference type="Proteomes" id="UP000827976"/>
    </source>
</evidence>
<keyword evidence="2" id="KW-1185">Reference proteome</keyword>
<comment type="caution">
    <text evidence="1">The sequence shown here is derived from an EMBL/GenBank/DDBJ whole genome shotgun (WGS) entry which is preliminary data.</text>
</comment>
<reference evidence="2" key="1">
    <citation type="journal article" date="2022" name="Nat. Commun.">
        <title>Chromosome evolution and the genetic basis of agronomically important traits in greater yam.</title>
        <authorList>
            <person name="Bredeson J.V."/>
            <person name="Lyons J.B."/>
            <person name="Oniyinde I.O."/>
            <person name="Okereke N.R."/>
            <person name="Kolade O."/>
            <person name="Nnabue I."/>
            <person name="Nwadili C.O."/>
            <person name="Hribova E."/>
            <person name="Parker M."/>
            <person name="Nwogha J."/>
            <person name="Shu S."/>
            <person name="Carlson J."/>
            <person name="Kariba R."/>
            <person name="Muthemba S."/>
            <person name="Knop K."/>
            <person name="Barton G.J."/>
            <person name="Sherwood A.V."/>
            <person name="Lopez-Montes A."/>
            <person name="Asiedu R."/>
            <person name="Jamnadass R."/>
            <person name="Muchugi A."/>
            <person name="Goodstein D."/>
            <person name="Egesi C.N."/>
            <person name="Featherston J."/>
            <person name="Asfaw A."/>
            <person name="Simpson G.G."/>
            <person name="Dolezel J."/>
            <person name="Hendre P.S."/>
            <person name="Van Deynze A."/>
            <person name="Kumar P.L."/>
            <person name="Obidiegwu J.E."/>
            <person name="Bhattacharjee R."/>
            <person name="Rokhsar D.S."/>
        </authorList>
    </citation>
    <scope>NUCLEOTIDE SEQUENCE [LARGE SCALE GENOMIC DNA]</scope>
    <source>
        <strain evidence="2">cv. TDa95/00328</strain>
    </source>
</reference>
<dbReference type="EMBL" id="CM037021">
    <property type="protein sequence ID" value="KAH7669726.1"/>
    <property type="molecule type" value="Genomic_DNA"/>
</dbReference>
<protein>
    <submittedName>
        <fullName evidence="1">Splicing factor 3b subunit 4 protein</fullName>
    </submittedName>
</protein>
<proteinExistence type="predicted"/>
<sequence>MAATAAISSCFSATITANLHLKHTSSFNNLLKLFSSSSSSLRPSSSLTTSPNLWKLSHCPRIPRISCIVAQEQTVGEQDQLVVEQESTIPLPPSSQSTKLYFGNLPYNCDSAQLAGIIQQFADPEMVEVLYDRDTGKSRGFAFVTMSCIEDCEAVIKNLDRTQFGGRTMRVNFADRPQPKEPLYPETEFKLFVGNLSWSVTAESLSGVFQEYGNVIGARILYDGDTGRSRGYGFVCYSTKEEMDAAIEQLNGVELEGRAMRVSVAQGKKS</sequence>
<name>A0ACB7V8I5_DIOAL</name>
<dbReference type="Proteomes" id="UP000827976">
    <property type="component" value="Chromosome 11"/>
</dbReference>